<dbReference type="Proteomes" id="UP000609323">
    <property type="component" value="Unassembled WGS sequence"/>
</dbReference>
<dbReference type="InterPro" id="IPR050266">
    <property type="entry name" value="AB_hydrolase_sf"/>
</dbReference>
<evidence type="ECO:0000259" key="2">
    <source>
        <dbReference type="Pfam" id="PF00561"/>
    </source>
</evidence>
<dbReference type="Gene3D" id="3.40.50.1820">
    <property type="entry name" value="alpha/beta hydrolase"/>
    <property type="match status" value="1"/>
</dbReference>
<proteinExistence type="predicted"/>
<name>A0ABQ1FUA8_9BACL</name>
<dbReference type="Pfam" id="PF00561">
    <property type="entry name" value="Abhydrolase_1"/>
    <property type="match status" value="1"/>
</dbReference>
<protein>
    <submittedName>
        <fullName evidence="3">Non-heme chloroperoxidase</fullName>
    </submittedName>
</protein>
<feature type="domain" description="AB hydrolase-1" evidence="2">
    <location>
        <begin position="25"/>
        <end position="140"/>
    </location>
</feature>
<sequence length="263" mass="29789">MGFYVEVENNVKLFVEDIQPGGNITILFIHGWPLSHKQFEYQYDVLPAKGFRCIGYDWRGYGDSDKPFTGYDYDRMADDLRVLIHQLKLDNLTLVGHSTGAAIAARYATRYGGFGVSKLVLVSGALPTGFTPDKAKELLEETYNDRPNMWRKTIDGFFFQQISEAFRDFFSQIGYQAAGYATAAIIRTLRDSNLTAELSLITLPTLIIHGIHDQVVPFAQAQEVHKLITNSRLVPFHFSGHAPFYDERGRFNEVVSQFANSEK</sequence>
<evidence type="ECO:0000256" key="1">
    <source>
        <dbReference type="ARBA" id="ARBA00022801"/>
    </source>
</evidence>
<dbReference type="InterPro" id="IPR029058">
    <property type="entry name" value="AB_hydrolase_fold"/>
</dbReference>
<accession>A0ABQ1FUA8</accession>
<keyword evidence="1" id="KW-0378">Hydrolase</keyword>
<dbReference type="PRINTS" id="PR00412">
    <property type="entry name" value="EPOXHYDRLASE"/>
</dbReference>
<dbReference type="PRINTS" id="PR00111">
    <property type="entry name" value="ABHYDROLASE"/>
</dbReference>
<gene>
    <name evidence="3" type="ORF">GCM10010917_11490</name>
</gene>
<dbReference type="PANTHER" id="PTHR43798">
    <property type="entry name" value="MONOACYLGLYCEROL LIPASE"/>
    <property type="match status" value="1"/>
</dbReference>
<keyword evidence="4" id="KW-1185">Reference proteome</keyword>
<evidence type="ECO:0000313" key="3">
    <source>
        <dbReference type="EMBL" id="GGA28229.1"/>
    </source>
</evidence>
<dbReference type="SUPFAM" id="SSF53474">
    <property type="entry name" value="alpha/beta-Hydrolases"/>
    <property type="match status" value="1"/>
</dbReference>
<evidence type="ECO:0000313" key="4">
    <source>
        <dbReference type="Proteomes" id="UP000609323"/>
    </source>
</evidence>
<dbReference type="InterPro" id="IPR000073">
    <property type="entry name" value="AB_hydrolase_1"/>
</dbReference>
<dbReference type="RefSeq" id="WP_094095596.1">
    <property type="nucleotide sequence ID" value="NZ_BMHF01000002.1"/>
</dbReference>
<reference evidence="4" key="1">
    <citation type="journal article" date="2019" name="Int. J. Syst. Evol. Microbiol.">
        <title>The Global Catalogue of Microorganisms (GCM) 10K type strain sequencing project: providing services to taxonomists for standard genome sequencing and annotation.</title>
        <authorList>
            <consortium name="The Broad Institute Genomics Platform"/>
            <consortium name="The Broad Institute Genome Sequencing Center for Infectious Disease"/>
            <person name="Wu L."/>
            <person name="Ma J."/>
        </authorList>
    </citation>
    <scope>NUCLEOTIDE SEQUENCE [LARGE SCALE GENOMIC DNA]</scope>
    <source>
        <strain evidence="4">CGMCC 1.15044</strain>
    </source>
</reference>
<dbReference type="PANTHER" id="PTHR43798:SF31">
    <property type="entry name" value="AB HYDROLASE SUPERFAMILY PROTEIN YCLE"/>
    <property type="match status" value="1"/>
</dbReference>
<organism evidence="3 4">
    <name type="scientific">Paenibacillus physcomitrellae</name>
    <dbReference type="NCBI Taxonomy" id="1619311"/>
    <lineage>
        <taxon>Bacteria</taxon>
        <taxon>Bacillati</taxon>
        <taxon>Bacillota</taxon>
        <taxon>Bacilli</taxon>
        <taxon>Bacillales</taxon>
        <taxon>Paenibacillaceae</taxon>
        <taxon>Paenibacillus</taxon>
    </lineage>
</organism>
<comment type="caution">
    <text evidence="3">The sequence shown here is derived from an EMBL/GenBank/DDBJ whole genome shotgun (WGS) entry which is preliminary data.</text>
</comment>
<dbReference type="EMBL" id="BMHF01000002">
    <property type="protein sequence ID" value="GGA28229.1"/>
    <property type="molecule type" value="Genomic_DNA"/>
</dbReference>
<dbReference type="InterPro" id="IPR000639">
    <property type="entry name" value="Epox_hydrolase-like"/>
</dbReference>